<evidence type="ECO:0000313" key="2">
    <source>
        <dbReference type="EMBL" id="RAJ06989.1"/>
    </source>
</evidence>
<dbReference type="RefSeq" id="WP_111597561.1">
    <property type="nucleotide sequence ID" value="NZ_QLLL01000003.1"/>
</dbReference>
<gene>
    <name evidence="2" type="ORF">LX64_02117</name>
</gene>
<dbReference type="Proteomes" id="UP000249547">
    <property type="component" value="Unassembled WGS sequence"/>
</dbReference>
<reference evidence="2 3" key="1">
    <citation type="submission" date="2018-06" db="EMBL/GenBank/DDBJ databases">
        <title>Genomic Encyclopedia of Archaeal and Bacterial Type Strains, Phase II (KMG-II): from individual species to whole genera.</title>
        <authorList>
            <person name="Goeker M."/>
        </authorList>
    </citation>
    <scope>NUCLEOTIDE SEQUENCE [LARGE SCALE GENOMIC DNA]</scope>
    <source>
        <strain evidence="2 3">DSM 23857</strain>
    </source>
</reference>
<feature type="transmembrane region" description="Helical" evidence="1">
    <location>
        <begin position="26"/>
        <end position="47"/>
    </location>
</feature>
<organism evidence="2 3">
    <name type="scientific">Chitinophaga skermanii</name>
    <dbReference type="NCBI Taxonomy" id="331697"/>
    <lineage>
        <taxon>Bacteria</taxon>
        <taxon>Pseudomonadati</taxon>
        <taxon>Bacteroidota</taxon>
        <taxon>Chitinophagia</taxon>
        <taxon>Chitinophagales</taxon>
        <taxon>Chitinophagaceae</taxon>
        <taxon>Chitinophaga</taxon>
    </lineage>
</organism>
<dbReference type="Pfam" id="PF14079">
    <property type="entry name" value="DUF4260"/>
    <property type="match status" value="1"/>
</dbReference>
<keyword evidence="1" id="KW-1133">Transmembrane helix</keyword>
<keyword evidence="1" id="KW-0472">Membrane</keyword>
<proteinExistence type="predicted"/>
<keyword evidence="3" id="KW-1185">Reference proteome</keyword>
<dbReference type="OrthoDB" id="9813911at2"/>
<evidence type="ECO:0000256" key="1">
    <source>
        <dbReference type="SAM" id="Phobius"/>
    </source>
</evidence>
<accession>A0A327QQZ9</accession>
<dbReference type="AlphaFoldDB" id="A0A327QQZ9"/>
<dbReference type="InterPro" id="IPR025356">
    <property type="entry name" value="DUF4260"/>
</dbReference>
<keyword evidence="1" id="KW-0812">Transmembrane</keyword>
<protein>
    <submittedName>
        <fullName evidence="2">Uncharacterized protein DUF4260</fullName>
    </submittedName>
</protein>
<sequence>MKTTLKLEEAAMLLLSFLMFAQQTSYPWWMIPACILLPDLSMLGYVVNNKVGAYLYNFFHHKGVALFIYFIGLYMDIEPVIFIGILLFAHSCLDRIFGFGLKYTDDFKHTHLD</sequence>
<name>A0A327QQZ9_9BACT</name>
<comment type="caution">
    <text evidence="2">The sequence shown here is derived from an EMBL/GenBank/DDBJ whole genome shotgun (WGS) entry which is preliminary data.</text>
</comment>
<evidence type="ECO:0000313" key="3">
    <source>
        <dbReference type="Proteomes" id="UP000249547"/>
    </source>
</evidence>
<dbReference type="EMBL" id="QLLL01000003">
    <property type="protein sequence ID" value="RAJ06989.1"/>
    <property type="molecule type" value="Genomic_DNA"/>
</dbReference>